<keyword evidence="5 8" id="KW-0472">Membrane</keyword>
<evidence type="ECO:0000256" key="7">
    <source>
        <dbReference type="SAM" id="MobiDB-lite"/>
    </source>
</evidence>
<name>A0AAQ3UWA2_PASNO</name>
<keyword evidence="3" id="KW-0732">Signal</keyword>
<evidence type="ECO:0000256" key="1">
    <source>
        <dbReference type="ARBA" id="ARBA00004127"/>
    </source>
</evidence>
<feature type="region of interest" description="Disordered" evidence="7">
    <location>
        <begin position="141"/>
        <end position="160"/>
    </location>
</feature>
<evidence type="ECO:0000256" key="2">
    <source>
        <dbReference type="ARBA" id="ARBA00022692"/>
    </source>
</evidence>
<keyword evidence="4 8" id="KW-1133">Transmembrane helix</keyword>
<gene>
    <name evidence="9" type="ORF">U9M48_044084</name>
</gene>
<dbReference type="PANTHER" id="PTHR31769">
    <property type="entry name" value="OS07G0462200 PROTEIN-RELATED"/>
    <property type="match status" value="1"/>
</dbReference>
<keyword evidence="10" id="KW-1185">Reference proteome</keyword>
<dbReference type="EMBL" id="CP144754">
    <property type="protein sequence ID" value="WVZ98678.1"/>
    <property type="molecule type" value="Genomic_DNA"/>
</dbReference>
<dbReference type="AlphaFoldDB" id="A0AAQ3UWA2"/>
<dbReference type="Pfam" id="PF06749">
    <property type="entry name" value="DUF1218"/>
    <property type="match status" value="1"/>
</dbReference>
<protein>
    <submittedName>
        <fullName evidence="9">Uncharacterized protein</fullName>
    </submittedName>
</protein>
<organism evidence="9 10">
    <name type="scientific">Paspalum notatum var. saurae</name>
    <dbReference type="NCBI Taxonomy" id="547442"/>
    <lineage>
        <taxon>Eukaryota</taxon>
        <taxon>Viridiplantae</taxon>
        <taxon>Streptophyta</taxon>
        <taxon>Embryophyta</taxon>
        <taxon>Tracheophyta</taxon>
        <taxon>Spermatophyta</taxon>
        <taxon>Magnoliopsida</taxon>
        <taxon>Liliopsida</taxon>
        <taxon>Poales</taxon>
        <taxon>Poaceae</taxon>
        <taxon>PACMAD clade</taxon>
        <taxon>Panicoideae</taxon>
        <taxon>Andropogonodae</taxon>
        <taxon>Paspaleae</taxon>
        <taxon>Paspalinae</taxon>
        <taxon>Paspalum</taxon>
    </lineage>
</organism>
<evidence type="ECO:0000256" key="5">
    <source>
        <dbReference type="ARBA" id="ARBA00023136"/>
    </source>
</evidence>
<feature type="compositionally biased region" description="Low complexity" evidence="7">
    <location>
        <begin position="81"/>
        <end position="91"/>
    </location>
</feature>
<evidence type="ECO:0000256" key="8">
    <source>
        <dbReference type="SAM" id="Phobius"/>
    </source>
</evidence>
<dbReference type="InterPro" id="IPR052222">
    <property type="entry name" value="DESIGUAL"/>
</dbReference>
<sequence>MELVARRVAMSRIAAVIAWALLIEGAAWSTNVVREDAPYCPYLKDGIFAGGGVLTLAATALGIASFIMLRSPPAPAPPTPAAEGTPSTTPGMSSPAVGVPLLPLGGKPHQDNPAGKPQIPPTPTDLQSHPQQVLYTQQNLAESPSAPAQANGSHAPNQQQLPPEVQVHPAAAVAAAAVAATPSELSPPPIGIPIGLGQPPQVSLPQVIPTTIPVPQPGSSGPSALSTVIRNEVAKQGIRLAAHVVSQTLLSDNNNAGDGVLSMMTTDSAGGDIQDSRV</sequence>
<accession>A0AAQ3UWA2</accession>
<proteinExistence type="inferred from homology"/>
<comment type="subcellular location">
    <subcellularLocation>
        <location evidence="1">Endomembrane system</location>
        <topology evidence="1">Multi-pass membrane protein</topology>
    </subcellularLocation>
</comment>
<feature type="region of interest" description="Disordered" evidence="7">
    <location>
        <begin position="74"/>
        <end position="129"/>
    </location>
</feature>
<keyword evidence="2 8" id="KW-0812">Transmembrane</keyword>
<dbReference type="GO" id="GO:0012505">
    <property type="term" value="C:endomembrane system"/>
    <property type="evidence" value="ECO:0007669"/>
    <property type="project" value="UniProtKB-SubCell"/>
</dbReference>
<evidence type="ECO:0000256" key="3">
    <source>
        <dbReference type="ARBA" id="ARBA00022729"/>
    </source>
</evidence>
<feature type="transmembrane region" description="Helical" evidence="8">
    <location>
        <begin position="46"/>
        <end position="69"/>
    </location>
</feature>
<evidence type="ECO:0000256" key="4">
    <source>
        <dbReference type="ARBA" id="ARBA00022989"/>
    </source>
</evidence>
<dbReference type="InterPro" id="IPR009606">
    <property type="entry name" value="DEAL/Modifying_wall_lignin1/2"/>
</dbReference>
<dbReference type="Proteomes" id="UP001341281">
    <property type="component" value="Chromosome 10"/>
</dbReference>
<comment type="similarity">
    <text evidence="6">Belongs to the DESIGUAL family.</text>
</comment>
<evidence type="ECO:0000313" key="9">
    <source>
        <dbReference type="EMBL" id="WVZ98678.1"/>
    </source>
</evidence>
<reference evidence="9 10" key="1">
    <citation type="submission" date="2024-02" db="EMBL/GenBank/DDBJ databases">
        <title>High-quality chromosome-scale genome assembly of Pensacola bahiagrass (Paspalum notatum Flugge var. saurae).</title>
        <authorList>
            <person name="Vega J.M."/>
            <person name="Podio M."/>
            <person name="Orjuela J."/>
            <person name="Siena L.A."/>
            <person name="Pessino S.C."/>
            <person name="Combes M.C."/>
            <person name="Mariac C."/>
            <person name="Albertini E."/>
            <person name="Pupilli F."/>
            <person name="Ortiz J.P.A."/>
            <person name="Leblanc O."/>
        </authorList>
    </citation>
    <scope>NUCLEOTIDE SEQUENCE [LARGE SCALE GENOMIC DNA]</scope>
    <source>
        <strain evidence="9">R1</strain>
        <tissue evidence="9">Leaf</tissue>
    </source>
</reference>
<evidence type="ECO:0000256" key="6">
    <source>
        <dbReference type="ARBA" id="ARBA00029467"/>
    </source>
</evidence>
<evidence type="ECO:0000313" key="10">
    <source>
        <dbReference type="Proteomes" id="UP001341281"/>
    </source>
</evidence>